<feature type="transmembrane region" description="Helical" evidence="1">
    <location>
        <begin position="12"/>
        <end position="41"/>
    </location>
</feature>
<dbReference type="InterPro" id="IPR036866">
    <property type="entry name" value="RibonucZ/Hydroxyglut_hydro"/>
</dbReference>
<keyword evidence="1" id="KW-0812">Transmembrane</keyword>
<dbReference type="Gene3D" id="3.60.15.10">
    <property type="entry name" value="Ribonuclease Z/Hydroxyacylglutathione hydrolase-like"/>
    <property type="match status" value="1"/>
</dbReference>
<dbReference type="AlphaFoldDB" id="C1BUV2"/>
<keyword evidence="1" id="KW-1133">Transmembrane helix</keyword>
<keyword evidence="1" id="KW-0472">Membrane</keyword>
<proteinExistence type="evidence at transcript level"/>
<dbReference type="InterPro" id="IPR001279">
    <property type="entry name" value="Metallo-B-lactamas"/>
</dbReference>
<evidence type="ECO:0000256" key="1">
    <source>
        <dbReference type="SAM" id="Phobius"/>
    </source>
</evidence>
<accession>C1BUV2</accession>
<organism evidence="3">
    <name type="scientific">Lepeophtheirus salmonis</name>
    <name type="common">Salmon louse</name>
    <name type="synonym">Caligus salmonis</name>
    <dbReference type="NCBI Taxonomy" id="72036"/>
    <lineage>
        <taxon>Eukaryota</taxon>
        <taxon>Metazoa</taxon>
        <taxon>Ecdysozoa</taxon>
        <taxon>Arthropoda</taxon>
        <taxon>Crustacea</taxon>
        <taxon>Multicrustacea</taxon>
        <taxon>Hexanauplia</taxon>
        <taxon>Copepoda</taxon>
        <taxon>Siphonostomatoida</taxon>
        <taxon>Caligidae</taxon>
        <taxon>Lepeophtheirus</taxon>
    </lineage>
</organism>
<dbReference type="PANTHER" id="PTHR15032">
    <property type="entry name" value="N-ACYL-PHOSPHATIDYLETHANOLAMINE-HYDROLYZING PHOSPHOLIPASE D"/>
    <property type="match status" value="1"/>
</dbReference>
<evidence type="ECO:0000313" key="3">
    <source>
        <dbReference type="EMBL" id="ACO12805.1"/>
    </source>
</evidence>
<name>C1BUV2_LEPSM</name>
<dbReference type="PANTHER" id="PTHR15032:SF4">
    <property type="entry name" value="N-ACYL-PHOSPHATIDYLETHANOLAMINE-HYDROLYZING PHOSPHOLIPASE D"/>
    <property type="match status" value="1"/>
</dbReference>
<gene>
    <name evidence="3" type="primary">NAPEP</name>
</gene>
<dbReference type="SUPFAM" id="SSF56281">
    <property type="entry name" value="Metallo-hydrolase/oxidoreductase"/>
    <property type="match status" value="1"/>
</dbReference>
<dbReference type="GO" id="GO:0005737">
    <property type="term" value="C:cytoplasm"/>
    <property type="evidence" value="ECO:0007669"/>
    <property type="project" value="TreeGrafter"/>
</dbReference>
<dbReference type="Pfam" id="PF12706">
    <property type="entry name" value="Lactamase_B_2"/>
    <property type="match status" value="1"/>
</dbReference>
<evidence type="ECO:0000259" key="2">
    <source>
        <dbReference type="Pfam" id="PF12706"/>
    </source>
</evidence>
<dbReference type="OrthoDB" id="332863at2759"/>
<protein>
    <submittedName>
        <fullName evidence="3">N-acyl-phosphatidylethanolamine-hydrolyzing phospholipase D</fullName>
    </submittedName>
</protein>
<dbReference type="GO" id="GO:0031123">
    <property type="term" value="P:RNA 3'-end processing"/>
    <property type="evidence" value="ECO:0007669"/>
    <property type="project" value="UniProtKB-ARBA"/>
</dbReference>
<feature type="domain" description="Metallo-beta-lactamase" evidence="2">
    <location>
        <begin position="143"/>
        <end position="348"/>
    </location>
</feature>
<dbReference type="EMBL" id="BT078381">
    <property type="protein sequence ID" value="ACO12805.1"/>
    <property type="molecule type" value="mRNA"/>
</dbReference>
<reference evidence="3" key="1">
    <citation type="submission" date="2009-06" db="EMBL/GenBank/DDBJ databases">
        <title>Lepeophtheirus salmonis ESTs and full-length cDNAs.</title>
        <authorList>
            <person name="Yasuike M."/>
            <person name="von Schalburg K."/>
            <person name="Cooper G."/>
            <person name="Leong J."/>
            <person name="Jones S.R.M."/>
            <person name="Koop B.F."/>
        </authorList>
    </citation>
    <scope>NUCLEOTIDE SEQUENCE</scope>
    <source>
        <strain evidence="3">Pacific form</strain>
        <tissue evidence="3">Whole</tissue>
    </source>
</reference>
<sequence length="388" mass="44272">MSWLTRLGKIGALKWCVIIFSSVCIMGFLVVPALFLLGVYLTSGQEWTRNSSLPWPHKDEEGYFLAHKESGRWINYWSKGRPGFNSLLRFGLFEKDQSNIPSSEVLQSTLPVQKPNWSTPFRTVKATWLGHASVWVDFEGFSVLTDPIFSERASPFSWSGPKRYRGAPCTISELPGSLNAVVISHSHYDHCDLPSLIELSSRYGTKLHWFVPSGMKSWMLDYVTGITENNVKEMEWWDEFEFQKGGFKIIFTPSDHWSRRGAFDENKVLWGSWVIEGNGTRVFFGGDTAYNDEAFKQIKSKLGSIDLGLIPIGAYEPRWFMQYVHVNPEEAVKIHQDLGAKKSLGVHWGTFKLTYEPYLEPKSKIRELATDQGLDFTTINIGESLLYP</sequence>